<evidence type="ECO:0000313" key="8">
    <source>
        <dbReference type="Proteomes" id="UP000244911"/>
    </source>
</evidence>
<protein>
    <recommendedName>
        <fullName evidence="6">Solute-binding protein family 3/N-terminal domain-containing protein</fullName>
    </recommendedName>
</protein>
<dbReference type="PANTHER" id="PTHR35936">
    <property type="entry name" value="MEMBRANE-BOUND LYTIC MUREIN TRANSGLYCOSYLASE F"/>
    <property type="match status" value="1"/>
</dbReference>
<feature type="signal peptide" evidence="5">
    <location>
        <begin position="1"/>
        <end position="26"/>
    </location>
</feature>
<dbReference type="InterPro" id="IPR018313">
    <property type="entry name" value="SBP_3_CS"/>
</dbReference>
<dbReference type="Proteomes" id="UP000244911">
    <property type="component" value="Unassembled WGS sequence"/>
</dbReference>
<dbReference type="AlphaFoldDB" id="A0A2R8AHY5"/>
<evidence type="ECO:0000256" key="5">
    <source>
        <dbReference type="SAM" id="SignalP"/>
    </source>
</evidence>
<evidence type="ECO:0000313" key="7">
    <source>
        <dbReference type="EMBL" id="SPF75489.1"/>
    </source>
</evidence>
<proteinExistence type="inferred from homology"/>
<reference evidence="8" key="1">
    <citation type="submission" date="2018-03" db="EMBL/GenBank/DDBJ databases">
        <authorList>
            <person name="Rodrigo-Torres L."/>
            <person name="Arahal R. D."/>
            <person name="Lucena T."/>
        </authorList>
    </citation>
    <scope>NUCLEOTIDE SEQUENCE [LARGE SCALE GENOMIC DNA]</scope>
    <source>
        <strain evidence="8">CECT 8811</strain>
    </source>
</reference>
<comment type="subcellular location">
    <subcellularLocation>
        <location evidence="1">Cell envelope</location>
    </subcellularLocation>
</comment>
<evidence type="ECO:0000256" key="1">
    <source>
        <dbReference type="ARBA" id="ARBA00004196"/>
    </source>
</evidence>
<comment type="similarity">
    <text evidence="2 4">Belongs to the bacterial solute-binding protein 3 family.</text>
</comment>
<evidence type="ECO:0000256" key="4">
    <source>
        <dbReference type="RuleBase" id="RU003744"/>
    </source>
</evidence>
<evidence type="ECO:0000256" key="3">
    <source>
        <dbReference type="ARBA" id="ARBA00022729"/>
    </source>
</evidence>
<dbReference type="SUPFAM" id="SSF53850">
    <property type="entry name" value="Periplasmic binding protein-like II"/>
    <property type="match status" value="1"/>
</dbReference>
<keyword evidence="8" id="KW-1185">Reference proteome</keyword>
<dbReference type="EMBL" id="OMOI01000001">
    <property type="protein sequence ID" value="SPF75489.1"/>
    <property type="molecule type" value="Genomic_DNA"/>
</dbReference>
<dbReference type="GO" id="GO:0030313">
    <property type="term" value="C:cell envelope"/>
    <property type="evidence" value="ECO:0007669"/>
    <property type="project" value="UniProtKB-SubCell"/>
</dbReference>
<feature type="domain" description="Solute-binding protein family 3/N-terminal" evidence="6">
    <location>
        <begin position="61"/>
        <end position="301"/>
    </location>
</feature>
<dbReference type="Gene3D" id="3.40.190.10">
    <property type="entry name" value="Periplasmic binding protein-like II"/>
    <property type="match status" value="3"/>
</dbReference>
<dbReference type="PROSITE" id="PS01039">
    <property type="entry name" value="SBP_BACTERIAL_3"/>
    <property type="match status" value="1"/>
</dbReference>
<keyword evidence="3 5" id="KW-0732">Signal</keyword>
<organism evidence="7 8">
    <name type="scientific">Aliiroseovarius pelagivivens</name>
    <dbReference type="NCBI Taxonomy" id="1639690"/>
    <lineage>
        <taxon>Bacteria</taxon>
        <taxon>Pseudomonadati</taxon>
        <taxon>Pseudomonadota</taxon>
        <taxon>Alphaproteobacteria</taxon>
        <taxon>Rhodobacterales</taxon>
        <taxon>Paracoccaceae</taxon>
        <taxon>Aliiroseovarius</taxon>
    </lineage>
</organism>
<sequence>MTVLRFGIHIALVLGLLAGTAQHALARCEDLAKGYGDVIPKRSDTRIDVGQDFDTILERGYLTFAVYEDFAPFSWEAAGKPKGIDIEIARIIAEDIGVEARFNFIAADENVDADLRNQIWKGPLIGGQVSNIMMHVPYSKDLQCRNELVVLNGQYFNETLATAYRIDVFPDDPPTTPYYRFHKVGVENHTISDFYLSNFNGGMLLSNIRHYPEHEDAFAAMGTGEVDAVMGVKSILEHLDQSDDIAVATPPLVNFALDTWTLGVAVRHNFRELSYAADYAIADALADGRITAIFEKYGVSHAAPDY</sequence>
<evidence type="ECO:0000259" key="6">
    <source>
        <dbReference type="SMART" id="SM00062"/>
    </source>
</evidence>
<feature type="chain" id="PRO_5015361495" description="Solute-binding protein family 3/N-terminal domain-containing protein" evidence="5">
    <location>
        <begin position="27"/>
        <end position="306"/>
    </location>
</feature>
<gene>
    <name evidence="7" type="ORF">ALP8811_00479</name>
</gene>
<dbReference type="Pfam" id="PF00497">
    <property type="entry name" value="SBP_bac_3"/>
    <property type="match status" value="1"/>
</dbReference>
<name>A0A2R8AHY5_9RHOB</name>
<dbReference type="InterPro" id="IPR001638">
    <property type="entry name" value="Solute-binding_3/MltF_N"/>
</dbReference>
<accession>A0A2R8AHY5</accession>
<dbReference type="SMART" id="SM00062">
    <property type="entry name" value="PBPb"/>
    <property type="match status" value="1"/>
</dbReference>
<evidence type="ECO:0000256" key="2">
    <source>
        <dbReference type="ARBA" id="ARBA00010333"/>
    </source>
</evidence>